<protein>
    <submittedName>
        <fullName evidence="1">Uncharacterized protein</fullName>
    </submittedName>
</protein>
<evidence type="ECO:0000313" key="1">
    <source>
        <dbReference type="EMBL" id="ESR38879.1"/>
    </source>
</evidence>
<evidence type="ECO:0000313" key="2">
    <source>
        <dbReference type="Proteomes" id="UP000030687"/>
    </source>
</evidence>
<dbReference type="Proteomes" id="UP000030687">
    <property type="component" value="Unassembled WGS sequence"/>
</dbReference>
<dbReference type="KEGG" id="cic:CICLE_v10026851mg"/>
<keyword evidence="2" id="KW-1185">Reference proteome</keyword>
<dbReference type="AlphaFoldDB" id="V4UHP9"/>
<name>V4UHP9_CITCL</name>
<reference evidence="1 2" key="1">
    <citation type="submission" date="2013-10" db="EMBL/GenBank/DDBJ databases">
        <authorList>
            <consortium name="International Citrus Genome Consortium"/>
            <person name="Jenkins J."/>
            <person name="Schmutz J."/>
            <person name="Prochnik S."/>
            <person name="Rokhsar D."/>
            <person name="Gmitter F."/>
            <person name="Ollitrault P."/>
            <person name="Machado M."/>
            <person name="Talon M."/>
            <person name="Wincker P."/>
            <person name="Jaillon O."/>
            <person name="Morgante M."/>
        </authorList>
    </citation>
    <scope>NUCLEOTIDE SEQUENCE</scope>
    <source>
        <strain evidence="2">cv. Clemenules</strain>
    </source>
</reference>
<proteinExistence type="predicted"/>
<accession>V4UHP9</accession>
<sequence length="90" mass="10506">MTYKFDHTYTYYVGLTHQSSPSSIQQIHVHLSTVLSPTWIMEVGLAVLVCHDLTTGFQKFWFIKKLVVHSAFPTMRGTKYKIPLRIHKRL</sequence>
<organism evidence="1 2">
    <name type="scientific">Citrus clementina</name>
    <name type="common">Clementine</name>
    <name type="synonym">Citrus deliciosa x Citrus sinensis</name>
    <dbReference type="NCBI Taxonomy" id="85681"/>
    <lineage>
        <taxon>Eukaryota</taxon>
        <taxon>Viridiplantae</taxon>
        <taxon>Streptophyta</taxon>
        <taxon>Embryophyta</taxon>
        <taxon>Tracheophyta</taxon>
        <taxon>Spermatophyta</taxon>
        <taxon>Magnoliopsida</taxon>
        <taxon>eudicotyledons</taxon>
        <taxon>Gunneridae</taxon>
        <taxon>Pentapetalae</taxon>
        <taxon>rosids</taxon>
        <taxon>malvids</taxon>
        <taxon>Sapindales</taxon>
        <taxon>Rutaceae</taxon>
        <taxon>Aurantioideae</taxon>
        <taxon>Citrus</taxon>
    </lineage>
</organism>
<dbReference type="EMBL" id="KI536925">
    <property type="protein sequence ID" value="ESR38879.1"/>
    <property type="molecule type" value="Genomic_DNA"/>
</dbReference>
<dbReference type="Gramene" id="ESR38879">
    <property type="protein sequence ID" value="ESR38879"/>
    <property type="gene ID" value="CICLE_v10026851mg"/>
</dbReference>
<dbReference type="InParanoid" id="V4UHP9"/>
<gene>
    <name evidence="1" type="ORF">CICLE_v10026851mg</name>
</gene>